<dbReference type="Gene3D" id="3.40.50.2000">
    <property type="entry name" value="Glycogen Phosphorylase B"/>
    <property type="match status" value="1"/>
</dbReference>
<protein>
    <submittedName>
        <fullName evidence="2">Uncharacterized protein</fullName>
    </submittedName>
</protein>
<accession>S3JY25</accession>
<dbReference type="InterPro" id="IPR029063">
    <property type="entry name" value="SAM-dependent_MTases_sf"/>
</dbReference>
<evidence type="ECO:0000256" key="1">
    <source>
        <dbReference type="SAM" id="MobiDB-lite"/>
    </source>
</evidence>
<feature type="region of interest" description="Disordered" evidence="1">
    <location>
        <begin position="528"/>
        <end position="550"/>
    </location>
</feature>
<feature type="compositionally biased region" description="Low complexity" evidence="1">
    <location>
        <begin position="539"/>
        <end position="550"/>
    </location>
</feature>
<proteinExistence type="predicted"/>
<gene>
    <name evidence="2" type="ORF">HMPREF9194_01224</name>
</gene>
<dbReference type="eggNOG" id="COG0500">
    <property type="taxonomic scope" value="Bacteria"/>
</dbReference>
<reference evidence="2 3" key="1">
    <citation type="submission" date="2013-04" db="EMBL/GenBank/DDBJ databases">
        <title>The Genome Sequence of Treponema maltophilum ATCC 51939.</title>
        <authorList>
            <consortium name="The Broad Institute Genomics Platform"/>
            <person name="Earl A."/>
            <person name="Ward D."/>
            <person name="Feldgarden M."/>
            <person name="Gevers D."/>
            <person name="Leonetti C."/>
            <person name="Blanton J.M."/>
            <person name="Dewhirst F.E."/>
            <person name="Izard J."/>
            <person name="Walker B."/>
            <person name="Young S."/>
            <person name="Zeng Q."/>
            <person name="Gargeya S."/>
            <person name="Fitzgerald M."/>
            <person name="Haas B."/>
            <person name="Abouelleil A."/>
            <person name="Allen A.W."/>
            <person name="Alvarado L."/>
            <person name="Arachchi H.M."/>
            <person name="Berlin A.M."/>
            <person name="Chapman S.B."/>
            <person name="Gainer-Dewar J."/>
            <person name="Goldberg J."/>
            <person name="Griggs A."/>
            <person name="Gujja S."/>
            <person name="Hansen M."/>
            <person name="Howarth C."/>
            <person name="Imamovic A."/>
            <person name="Ireland A."/>
            <person name="Larimer J."/>
            <person name="McCowan C."/>
            <person name="Murphy C."/>
            <person name="Pearson M."/>
            <person name="Poon T.W."/>
            <person name="Priest M."/>
            <person name="Roberts A."/>
            <person name="Saif S."/>
            <person name="Shea T."/>
            <person name="Sisk P."/>
            <person name="Sykes S."/>
            <person name="Wortman J."/>
            <person name="Nusbaum C."/>
            <person name="Birren B."/>
        </authorList>
    </citation>
    <scope>NUCLEOTIDE SEQUENCE [LARGE SCALE GENOMIC DNA]</scope>
    <source>
        <strain evidence="2 3">ATCC 51939</strain>
    </source>
</reference>
<dbReference type="Pfam" id="PF13489">
    <property type="entry name" value="Methyltransf_23"/>
    <property type="match status" value="1"/>
</dbReference>
<name>S3JY25_TREMA</name>
<evidence type="ECO:0000313" key="3">
    <source>
        <dbReference type="Proteomes" id="UP000014541"/>
    </source>
</evidence>
<organism evidence="2 3">
    <name type="scientific">Treponema maltophilum ATCC 51939</name>
    <dbReference type="NCBI Taxonomy" id="1125699"/>
    <lineage>
        <taxon>Bacteria</taxon>
        <taxon>Pseudomonadati</taxon>
        <taxon>Spirochaetota</taxon>
        <taxon>Spirochaetia</taxon>
        <taxon>Spirochaetales</taxon>
        <taxon>Treponemataceae</taxon>
        <taxon>Treponema</taxon>
    </lineage>
</organism>
<dbReference type="Pfam" id="PF02348">
    <property type="entry name" value="CTP_transf_3"/>
    <property type="match status" value="1"/>
</dbReference>
<dbReference type="PANTHER" id="PTHR43861">
    <property type="entry name" value="TRANS-ACONITATE 2-METHYLTRANSFERASE-RELATED"/>
    <property type="match status" value="1"/>
</dbReference>
<dbReference type="STRING" id="1125699.HMPREF9194_01224"/>
<sequence>MTAVIVQCRLSSTRLPSKALLPLGSRAEALVVWTMRAMKKVSADSYWLACDEASFSALSPLAEQNGWNCFVGPAEDVLKRFCLAAQKAKADIIVRATADNPFLFYEAAQASVEEFVRQNCDYFTYTGLPHGSGVEVISAQALLRADSQTPALGGDDADAAFEREHVGPALYKHPERFRCLMQSAPAEWNHPGLRTTVDTAADYRKACRLCRLLERVAAENPAAVIRPPYGSRDIVNALQTEALRRPVLLVPAVKEGRGTGHFRRCLSLASDTKLVCDILVRSEPSSAVRTLLDDALNRKTVAPEQIRSSLPEKGEYALVVADSFYLEENEIAELRTLAPLAALDEGSPYTDGIDFLADLIPPLDSKRRVNAFAPYLLPLPEKRPPRDSVRRILVCLGGEDPANLSLRAAIAFADAAKTIGAGVSAVLPDERDARAAERKGVEVLPRIDNLQAEIGSYDLVVTHYGFTAFEAALSGCALVLLATSPLHAKLSKKYGCVCLSAQALKASKIKKLLAQSSRLTPEKLRAVLSSGPSGGGEAGAAAAGTEGRPAEASGDLASFILRLAGGKNYACPICGTNSACGTCEKTGTSERNLKAGRLSVNPVIARDGVKTIRTCKNCGMFYIASLFAEKKEYGQSYFFDEYKAQYGKTYLEDFESIKKQGLRRMRYIRSLVTAAIPNVLDIGCAYGAFLSAASDCGFRPFGIDICESAVAYVRERLGFPALYAAFPDFTPDFGSEFSIHARDGFDAVTMWYVIEHFADLHSVLLKVSELVKKGGVFAFSTPCASGISARFSKKSFFKNSPSDHFTLWRIRNCRSVLKKYGFKVRKIVSTGHHPERFPYIKLKQNNRLASALSRLFRLGDTFEVYCTKIR</sequence>
<comment type="caution">
    <text evidence="2">The sequence shown here is derived from an EMBL/GenBank/DDBJ whole genome shotgun (WGS) entry which is preliminary data.</text>
</comment>
<keyword evidence="3" id="KW-1185">Reference proteome</keyword>
<dbReference type="InterPro" id="IPR029044">
    <property type="entry name" value="Nucleotide-diphossugar_trans"/>
</dbReference>
<dbReference type="CDD" id="cd02440">
    <property type="entry name" value="AdoMet_MTases"/>
    <property type="match status" value="1"/>
</dbReference>
<evidence type="ECO:0000313" key="2">
    <source>
        <dbReference type="EMBL" id="EPF30898.1"/>
    </source>
</evidence>
<dbReference type="EMBL" id="ATFF01000006">
    <property type="protein sequence ID" value="EPF30898.1"/>
    <property type="molecule type" value="Genomic_DNA"/>
</dbReference>
<dbReference type="PATRIC" id="fig|1125699.3.peg.1243"/>
<dbReference type="eggNOG" id="COG1861">
    <property type="taxonomic scope" value="Bacteria"/>
</dbReference>
<dbReference type="PANTHER" id="PTHR43861:SF6">
    <property type="entry name" value="METHYLTRANSFERASE TYPE 11"/>
    <property type="match status" value="1"/>
</dbReference>
<dbReference type="SUPFAM" id="SSF53335">
    <property type="entry name" value="S-adenosyl-L-methionine-dependent methyltransferases"/>
    <property type="match status" value="1"/>
</dbReference>
<dbReference type="InterPro" id="IPR003329">
    <property type="entry name" value="Cytidylyl_trans"/>
</dbReference>
<dbReference type="AlphaFoldDB" id="S3JY25"/>
<dbReference type="OrthoDB" id="338505at2"/>
<dbReference type="RefSeq" id="WP_016525509.1">
    <property type="nucleotide sequence ID" value="NZ_KE332518.1"/>
</dbReference>
<dbReference type="Gene3D" id="3.90.550.10">
    <property type="entry name" value="Spore Coat Polysaccharide Biosynthesis Protein SpsA, Chain A"/>
    <property type="match status" value="1"/>
</dbReference>
<dbReference type="Proteomes" id="UP000014541">
    <property type="component" value="Unassembled WGS sequence"/>
</dbReference>
<dbReference type="Gene3D" id="3.40.50.150">
    <property type="entry name" value="Vaccinia Virus protein VP39"/>
    <property type="match status" value="1"/>
</dbReference>
<dbReference type="SUPFAM" id="SSF53448">
    <property type="entry name" value="Nucleotide-diphospho-sugar transferases"/>
    <property type="match status" value="1"/>
</dbReference>
<dbReference type="HOGENOM" id="CLU_015968_0_0_12"/>